<protein>
    <submittedName>
        <fullName evidence="1">Uncharacterized protein</fullName>
    </submittedName>
</protein>
<accession>A0A9N8F641</accession>
<proteinExistence type="predicted"/>
<dbReference type="AlphaFoldDB" id="A0A9N8F641"/>
<reference evidence="1" key="1">
    <citation type="submission" date="2020-06" db="EMBL/GenBank/DDBJ databases">
        <authorList>
            <consortium name="Plant Systems Biology data submission"/>
        </authorList>
    </citation>
    <scope>NUCLEOTIDE SEQUENCE</scope>
    <source>
        <strain evidence="1">D6</strain>
    </source>
</reference>
<sequence>MNGDNRNRKKIEAALDLVDCLWSAEDRAKSINRGFADDTTATQVYMDIDDRVKRAYHVFDNPGNKWIPNTRRSTAVTGVGNLVLRRRDGFHQEINRRMPKWTTATPITAGATLWDIVVQHEAHIKARVLAERSNKSRRR</sequence>
<keyword evidence="2" id="KW-1185">Reference proteome</keyword>
<name>A0A9N8F641_9STRA</name>
<organism evidence="1 2">
    <name type="scientific">Seminavis robusta</name>
    <dbReference type="NCBI Taxonomy" id="568900"/>
    <lineage>
        <taxon>Eukaryota</taxon>
        <taxon>Sar</taxon>
        <taxon>Stramenopiles</taxon>
        <taxon>Ochrophyta</taxon>
        <taxon>Bacillariophyta</taxon>
        <taxon>Bacillariophyceae</taxon>
        <taxon>Bacillariophycidae</taxon>
        <taxon>Naviculales</taxon>
        <taxon>Naviculaceae</taxon>
        <taxon>Seminavis</taxon>
    </lineage>
</organism>
<gene>
    <name evidence="1" type="ORF">SEMRO_3939_G352010.1</name>
</gene>
<dbReference type="Proteomes" id="UP001153069">
    <property type="component" value="Unassembled WGS sequence"/>
</dbReference>
<evidence type="ECO:0000313" key="2">
    <source>
        <dbReference type="Proteomes" id="UP001153069"/>
    </source>
</evidence>
<comment type="caution">
    <text evidence="1">The sequence shown here is derived from an EMBL/GenBank/DDBJ whole genome shotgun (WGS) entry which is preliminary data.</text>
</comment>
<evidence type="ECO:0000313" key="1">
    <source>
        <dbReference type="EMBL" id="CAB9531749.1"/>
    </source>
</evidence>
<dbReference type="EMBL" id="CAICTM010003937">
    <property type="protein sequence ID" value="CAB9531749.1"/>
    <property type="molecule type" value="Genomic_DNA"/>
</dbReference>